<sequence length="584" mass="61819">MIYRYGYLRREALALLCCGVAVCLVTATGCVDHRYDLKGDLDLSVGVGGKELTIPVGETEKITLEKLIGSDEDDLTVMPDGTYALLKRDDVQMDVAGIVPVTFRTHPFALSEIRPDFGTGVLPPSGSGTPGTGELPAAPIASRGDVKISADIPDEVKSVGRVTFSAPVEARVVFDVSGVSGVVNRMRFENLRVTFPPYIVLAGGGHELVINDEFAAAGGYVCSVGITAMVFDPLLVTDGTVQLDDPVELSGSLRITDIAPGGGDLTGVVLQPALTIGDMQVKLVEGHVEPELPHVQQWLGLQDIPAFLREAGTVLDVNPYINLGVANPLGMQVDVFLGLMPMVGNQENPAGSSNVAMRVREAGTPGGAVLSVFRIAKDASVMPDGYMFVEAPNLPALIRTVPDSILLDVQPALVPGTLQRVDLTVPAYQIRIDYELCVPMTFGPQLSILYRDTVDNLAKDIRDFVDKVQEIKILATVDNTVPLTLQAAAIAVDGQKQPLQGVEVSAPGTIAPGDGGDTPVSSSFDVVIRETQAGALARLDGLILEITAGNNEASAGIPATPRQYVQVRMKLRVPGGLIMDLDDL</sequence>
<dbReference type="GeneID" id="92815530"/>
<proteinExistence type="predicted"/>
<dbReference type="STRING" id="742725.HMPREF9450_01433"/>
<dbReference type="PATRIC" id="fig|742725.3.peg.1519"/>
<evidence type="ECO:0000313" key="1">
    <source>
        <dbReference type="EMBL" id="EHB91384.1"/>
    </source>
</evidence>
<dbReference type="eggNOG" id="ENOG5032X69">
    <property type="taxonomic scope" value="Bacteria"/>
</dbReference>
<dbReference type="Proteomes" id="UP000006008">
    <property type="component" value="Unassembled WGS sequence"/>
</dbReference>
<comment type="caution">
    <text evidence="1">The sequence shown here is derived from an EMBL/GenBank/DDBJ whole genome shotgun (WGS) entry which is preliminary data.</text>
</comment>
<accession>G5H9W8</accession>
<dbReference type="RefSeq" id="WP_009134239.1">
    <property type="nucleotide sequence ID" value="NZ_CP102250.1"/>
</dbReference>
<dbReference type="OrthoDB" id="1029099at2"/>
<protein>
    <submittedName>
        <fullName evidence="1">Uncharacterized protein</fullName>
    </submittedName>
</protein>
<evidence type="ECO:0000313" key="2">
    <source>
        <dbReference type="Proteomes" id="UP000006008"/>
    </source>
</evidence>
<reference evidence="1 2" key="1">
    <citation type="submission" date="2011-08" db="EMBL/GenBank/DDBJ databases">
        <title>The Genome Sequence of Alistipes indistinctus YIT 12060.</title>
        <authorList>
            <consortium name="The Broad Institute Genome Sequencing Platform"/>
            <person name="Earl A."/>
            <person name="Ward D."/>
            <person name="Feldgarden M."/>
            <person name="Gevers D."/>
            <person name="Morotomi M."/>
            <person name="Young S.K."/>
            <person name="Zeng Q."/>
            <person name="Gargeya S."/>
            <person name="Fitzgerald M."/>
            <person name="Haas B."/>
            <person name="Abouelleil A."/>
            <person name="Alvarado L."/>
            <person name="Arachchi H.M."/>
            <person name="Berlin A."/>
            <person name="Brown A."/>
            <person name="Chapman S.B."/>
            <person name="Chen Z."/>
            <person name="Dunbar C."/>
            <person name="Freedman E."/>
            <person name="Gearin G."/>
            <person name="Gellesch M."/>
            <person name="Goldberg J."/>
            <person name="Griggs A."/>
            <person name="Gujja S."/>
            <person name="Heiman D."/>
            <person name="Howarth C."/>
            <person name="Larson L."/>
            <person name="Lui A."/>
            <person name="MacDonald P.J.P."/>
            <person name="Montmayeur A."/>
            <person name="Murphy C."/>
            <person name="Neiman D."/>
            <person name="Pearson M."/>
            <person name="Priest M."/>
            <person name="Roberts A."/>
            <person name="Saif S."/>
            <person name="Shea T."/>
            <person name="Shenoy N."/>
            <person name="Sisk P."/>
            <person name="Stolte C."/>
            <person name="Sykes S."/>
            <person name="Wortman J."/>
            <person name="Nusbaum C."/>
            <person name="Birren B."/>
        </authorList>
    </citation>
    <scope>NUCLEOTIDE SEQUENCE [LARGE SCALE GENOMIC DNA]</scope>
    <source>
        <strain evidence="1 2">YIT 12060</strain>
    </source>
</reference>
<keyword evidence="2" id="KW-1185">Reference proteome</keyword>
<gene>
    <name evidence="1" type="ORF">HMPREF9450_01433</name>
</gene>
<dbReference type="HOGENOM" id="CLU_458337_0_0_10"/>
<organism evidence="1 2">
    <name type="scientific">Alistipes indistinctus YIT 12060</name>
    <dbReference type="NCBI Taxonomy" id="742725"/>
    <lineage>
        <taxon>Bacteria</taxon>
        <taxon>Pseudomonadati</taxon>
        <taxon>Bacteroidota</taxon>
        <taxon>Bacteroidia</taxon>
        <taxon>Bacteroidales</taxon>
        <taxon>Rikenellaceae</taxon>
        <taxon>Alistipes</taxon>
    </lineage>
</organism>
<dbReference type="AlphaFoldDB" id="G5H9W8"/>
<dbReference type="EMBL" id="ADLD01000013">
    <property type="protein sequence ID" value="EHB91384.1"/>
    <property type="molecule type" value="Genomic_DNA"/>
</dbReference>
<dbReference type="PROSITE" id="PS51257">
    <property type="entry name" value="PROKAR_LIPOPROTEIN"/>
    <property type="match status" value="1"/>
</dbReference>
<name>G5H9W8_9BACT</name>